<dbReference type="EMBL" id="JAGGJZ010000003">
    <property type="protein sequence ID" value="MBP1889703.1"/>
    <property type="molecule type" value="Genomic_DNA"/>
</dbReference>
<dbReference type="HAMAP" id="MF_01334">
    <property type="entry name" value="Ribosomal_bL25_CTC"/>
    <property type="match status" value="1"/>
</dbReference>
<dbReference type="PANTHER" id="PTHR33284">
    <property type="entry name" value="RIBOSOMAL PROTEIN L25/GLN-TRNA SYNTHETASE, ANTI-CODON-BINDING DOMAIN-CONTAINING PROTEIN"/>
    <property type="match status" value="1"/>
</dbReference>
<evidence type="ECO:0000256" key="5">
    <source>
        <dbReference type="HAMAP-Rule" id="MF_01334"/>
    </source>
</evidence>
<comment type="function">
    <text evidence="5">This is one of the proteins that binds to the 5S RNA in the ribosome where it forms part of the central protuberance.</text>
</comment>
<evidence type="ECO:0000256" key="1">
    <source>
        <dbReference type="ARBA" id="ARBA00022730"/>
    </source>
</evidence>
<dbReference type="RefSeq" id="WP_209796604.1">
    <property type="nucleotide sequence ID" value="NZ_JAGGJZ010000003.1"/>
</dbReference>
<comment type="caution">
    <text evidence="8">The sequence shown here is derived from an EMBL/GenBank/DDBJ whole genome shotgun (WGS) entry which is preliminary data.</text>
</comment>
<evidence type="ECO:0000313" key="8">
    <source>
        <dbReference type="EMBL" id="MBP1889703.1"/>
    </source>
</evidence>
<evidence type="ECO:0000259" key="7">
    <source>
        <dbReference type="Pfam" id="PF14693"/>
    </source>
</evidence>
<proteinExistence type="inferred from homology"/>
<name>A0ABS4F0C0_9CLOT</name>
<dbReference type="CDD" id="cd00495">
    <property type="entry name" value="Ribosomal_L25_TL5_CTC"/>
    <property type="match status" value="1"/>
</dbReference>
<dbReference type="PANTHER" id="PTHR33284:SF1">
    <property type="entry name" value="RIBOSOMAL PROTEIN L25_GLN-TRNA SYNTHETASE, ANTI-CODON-BINDING DOMAIN-CONTAINING PROTEIN"/>
    <property type="match status" value="1"/>
</dbReference>
<dbReference type="Gene3D" id="2.40.240.10">
    <property type="entry name" value="Ribosomal Protein L25, Chain P"/>
    <property type="match status" value="1"/>
</dbReference>
<feature type="domain" description="Large ribosomal subunit protein bL25 L25" evidence="6">
    <location>
        <begin position="4"/>
        <end position="89"/>
    </location>
</feature>
<keyword evidence="9" id="KW-1185">Reference proteome</keyword>
<evidence type="ECO:0000259" key="6">
    <source>
        <dbReference type="Pfam" id="PF01386"/>
    </source>
</evidence>
<evidence type="ECO:0000256" key="3">
    <source>
        <dbReference type="ARBA" id="ARBA00022980"/>
    </source>
</evidence>
<dbReference type="InterPro" id="IPR037121">
    <property type="entry name" value="Ribosomal_bL25_C"/>
</dbReference>
<dbReference type="NCBIfam" id="TIGR00731">
    <property type="entry name" value="bL25_bact_ctc"/>
    <property type="match status" value="1"/>
</dbReference>
<protein>
    <recommendedName>
        <fullName evidence="5">Large ribosomal subunit protein bL25</fullName>
    </recommendedName>
    <alternativeName>
        <fullName evidence="5">General stress protein CTC</fullName>
    </alternativeName>
</protein>
<evidence type="ECO:0000256" key="4">
    <source>
        <dbReference type="ARBA" id="ARBA00023274"/>
    </source>
</evidence>
<dbReference type="Pfam" id="PF01386">
    <property type="entry name" value="Ribosomal_L25p"/>
    <property type="match status" value="1"/>
</dbReference>
<organism evidence="8 9">
    <name type="scientific">Clostridium moniliforme</name>
    <dbReference type="NCBI Taxonomy" id="39489"/>
    <lineage>
        <taxon>Bacteria</taxon>
        <taxon>Bacillati</taxon>
        <taxon>Bacillota</taxon>
        <taxon>Clostridia</taxon>
        <taxon>Eubacteriales</taxon>
        <taxon>Clostridiaceae</taxon>
        <taxon>Clostridium</taxon>
    </lineage>
</organism>
<dbReference type="InterPro" id="IPR020930">
    <property type="entry name" value="Ribosomal_uL5_bac-type"/>
</dbReference>
<dbReference type="SUPFAM" id="SSF50715">
    <property type="entry name" value="Ribosomal protein L25-like"/>
    <property type="match status" value="1"/>
</dbReference>
<comment type="subunit">
    <text evidence="5">Part of the 50S ribosomal subunit; part of the 5S rRNA/L5/L18/L25 subcomplex. Contacts the 5S rRNA. Binds to the 5S rRNA independently of L5 and L18.</text>
</comment>
<dbReference type="InterPro" id="IPR020057">
    <property type="entry name" value="Ribosomal_bL25_b-dom"/>
</dbReference>
<accession>A0ABS4F0C0</accession>
<sequence>MNELNIQERNKCGNSGKKTRRKGLVPGVLYGKGIANFMFEVSSLELGREISNTGEHGILNLKMNGQTKEALIKEVQREPINHEIIHLDLEILKGNEEIETEIPIQYLGEGYLNKKGAVLQKEKDLVKVLCNASKLPKYIQLDVSSGINGSVYRICDLELGNEITVIDDLETVIASISNERKLTSDLMEEENQENI</sequence>
<keyword evidence="1 5" id="KW-0699">rRNA-binding</keyword>
<keyword evidence="4 5" id="KW-0687">Ribonucleoprotein</keyword>
<evidence type="ECO:0000313" key="9">
    <source>
        <dbReference type="Proteomes" id="UP000783390"/>
    </source>
</evidence>
<dbReference type="InterPro" id="IPR001021">
    <property type="entry name" value="Ribosomal_bL25_long"/>
</dbReference>
<dbReference type="Pfam" id="PF14693">
    <property type="entry name" value="Ribosomal_TL5_C"/>
    <property type="match status" value="1"/>
</dbReference>
<feature type="domain" description="Large ribosomal subunit protein bL25 beta" evidence="7">
    <location>
        <begin position="97"/>
        <end position="179"/>
    </location>
</feature>
<gene>
    <name evidence="5" type="primary">rplY</name>
    <name evidence="5" type="synonym">ctc</name>
    <name evidence="8" type="ORF">J2Z53_001286</name>
</gene>
<evidence type="ECO:0000256" key="2">
    <source>
        <dbReference type="ARBA" id="ARBA00022884"/>
    </source>
</evidence>
<dbReference type="Gene3D" id="2.170.120.20">
    <property type="entry name" value="Ribosomal protein L25, beta domain"/>
    <property type="match status" value="1"/>
</dbReference>
<dbReference type="InterPro" id="IPR029751">
    <property type="entry name" value="Ribosomal_L25_dom"/>
</dbReference>
<keyword evidence="3 5" id="KW-0689">Ribosomal protein</keyword>
<dbReference type="Proteomes" id="UP000783390">
    <property type="component" value="Unassembled WGS sequence"/>
</dbReference>
<dbReference type="GO" id="GO:0005840">
    <property type="term" value="C:ribosome"/>
    <property type="evidence" value="ECO:0007669"/>
    <property type="project" value="UniProtKB-KW"/>
</dbReference>
<comment type="similarity">
    <text evidence="5">Belongs to the bacterial ribosomal protein bL25 family. CTC subfamily.</text>
</comment>
<keyword evidence="2 5" id="KW-0694">RNA-binding</keyword>
<dbReference type="InterPro" id="IPR020056">
    <property type="entry name" value="Rbsml_bL25/Gln-tRNA_synth_N"/>
</dbReference>
<dbReference type="InterPro" id="IPR011035">
    <property type="entry name" value="Ribosomal_bL25/Gln-tRNA_synth"/>
</dbReference>
<reference evidence="8 9" key="1">
    <citation type="submission" date="2021-03" db="EMBL/GenBank/DDBJ databases">
        <title>Genomic Encyclopedia of Type Strains, Phase IV (KMG-IV): sequencing the most valuable type-strain genomes for metagenomic binning, comparative biology and taxonomic classification.</title>
        <authorList>
            <person name="Goeker M."/>
        </authorList>
    </citation>
    <scope>NUCLEOTIDE SEQUENCE [LARGE SCALE GENOMIC DNA]</scope>
    <source>
        <strain evidence="8 9">DSM 3984</strain>
    </source>
</reference>